<gene>
    <name evidence="3" type="ORF">BDZ94DRAFT_1269995</name>
</gene>
<comment type="caution">
    <text evidence="3">The sequence shown here is derived from an EMBL/GenBank/DDBJ whole genome shotgun (WGS) entry which is preliminary data.</text>
</comment>
<dbReference type="EMBL" id="MU150333">
    <property type="protein sequence ID" value="KAF9458684.1"/>
    <property type="molecule type" value="Genomic_DNA"/>
</dbReference>
<evidence type="ECO:0000313" key="4">
    <source>
        <dbReference type="Proteomes" id="UP000807353"/>
    </source>
</evidence>
<protein>
    <recommendedName>
        <fullName evidence="5">Secreted protein</fullName>
    </recommendedName>
</protein>
<evidence type="ECO:0008006" key="5">
    <source>
        <dbReference type="Google" id="ProtNLM"/>
    </source>
</evidence>
<sequence length="62" mass="6955">MLVFFLRVLVTLRTCAEHVANRRTAQCLHIAIVPPPISMQSFHQSVSPLPPKATPPRFPHAK</sequence>
<name>A0A9P5XXS8_9AGAR</name>
<evidence type="ECO:0000256" key="2">
    <source>
        <dbReference type="SAM" id="SignalP"/>
    </source>
</evidence>
<dbReference type="AlphaFoldDB" id="A0A9P5XXS8"/>
<dbReference type="Proteomes" id="UP000807353">
    <property type="component" value="Unassembled WGS sequence"/>
</dbReference>
<feature type="compositionally biased region" description="Pro residues" evidence="1">
    <location>
        <begin position="48"/>
        <end position="62"/>
    </location>
</feature>
<keyword evidence="2" id="KW-0732">Signal</keyword>
<feature type="signal peptide" evidence="2">
    <location>
        <begin position="1"/>
        <end position="16"/>
    </location>
</feature>
<evidence type="ECO:0000313" key="3">
    <source>
        <dbReference type="EMBL" id="KAF9458684.1"/>
    </source>
</evidence>
<reference evidence="3" key="1">
    <citation type="submission" date="2020-11" db="EMBL/GenBank/DDBJ databases">
        <authorList>
            <consortium name="DOE Joint Genome Institute"/>
            <person name="Ahrendt S."/>
            <person name="Riley R."/>
            <person name="Andreopoulos W."/>
            <person name="Labutti K."/>
            <person name="Pangilinan J."/>
            <person name="Ruiz-Duenas F.J."/>
            <person name="Barrasa J.M."/>
            <person name="Sanchez-Garcia M."/>
            <person name="Camarero S."/>
            <person name="Miyauchi S."/>
            <person name="Serrano A."/>
            <person name="Linde D."/>
            <person name="Babiker R."/>
            <person name="Drula E."/>
            <person name="Ayuso-Fernandez I."/>
            <person name="Pacheco R."/>
            <person name="Padilla G."/>
            <person name="Ferreira P."/>
            <person name="Barriuso J."/>
            <person name="Kellner H."/>
            <person name="Castanera R."/>
            <person name="Alfaro M."/>
            <person name="Ramirez L."/>
            <person name="Pisabarro A.G."/>
            <person name="Kuo A."/>
            <person name="Tritt A."/>
            <person name="Lipzen A."/>
            <person name="He G."/>
            <person name="Yan M."/>
            <person name="Ng V."/>
            <person name="Cullen D."/>
            <person name="Martin F."/>
            <person name="Rosso M.-N."/>
            <person name="Henrissat B."/>
            <person name="Hibbett D."/>
            <person name="Martinez A.T."/>
            <person name="Grigoriev I.V."/>
        </authorList>
    </citation>
    <scope>NUCLEOTIDE SEQUENCE</scope>
    <source>
        <strain evidence="3">CBS 247.69</strain>
    </source>
</reference>
<feature type="chain" id="PRO_5040467158" description="Secreted protein" evidence="2">
    <location>
        <begin position="17"/>
        <end position="62"/>
    </location>
</feature>
<evidence type="ECO:0000256" key="1">
    <source>
        <dbReference type="SAM" id="MobiDB-lite"/>
    </source>
</evidence>
<accession>A0A9P5XXS8</accession>
<keyword evidence="4" id="KW-1185">Reference proteome</keyword>
<organism evidence="3 4">
    <name type="scientific">Collybia nuda</name>
    <dbReference type="NCBI Taxonomy" id="64659"/>
    <lineage>
        <taxon>Eukaryota</taxon>
        <taxon>Fungi</taxon>
        <taxon>Dikarya</taxon>
        <taxon>Basidiomycota</taxon>
        <taxon>Agaricomycotina</taxon>
        <taxon>Agaricomycetes</taxon>
        <taxon>Agaricomycetidae</taxon>
        <taxon>Agaricales</taxon>
        <taxon>Tricholomatineae</taxon>
        <taxon>Clitocybaceae</taxon>
        <taxon>Collybia</taxon>
    </lineage>
</organism>
<proteinExistence type="predicted"/>
<feature type="region of interest" description="Disordered" evidence="1">
    <location>
        <begin position="41"/>
        <end position="62"/>
    </location>
</feature>